<feature type="region of interest" description="Disordered" evidence="1">
    <location>
        <begin position="406"/>
        <end position="429"/>
    </location>
</feature>
<dbReference type="AlphaFoldDB" id="A0A5J4WYY7"/>
<name>A0A5J4WYY7_9EUKA</name>
<proteinExistence type="predicted"/>
<evidence type="ECO:0000313" key="3">
    <source>
        <dbReference type="Proteomes" id="UP000324800"/>
    </source>
</evidence>
<organism evidence="2 3">
    <name type="scientific">Streblomastix strix</name>
    <dbReference type="NCBI Taxonomy" id="222440"/>
    <lineage>
        <taxon>Eukaryota</taxon>
        <taxon>Metamonada</taxon>
        <taxon>Preaxostyla</taxon>
        <taxon>Oxymonadida</taxon>
        <taxon>Streblomastigidae</taxon>
        <taxon>Streblomastix</taxon>
    </lineage>
</organism>
<evidence type="ECO:0000256" key="1">
    <source>
        <dbReference type="SAM" id="MobiDB-lite"/>
    </source>
</evidence>
<gene>
    <name evidence="2" type="ORF">EZS28_004754</name>
</gene>
<reference evidence="2 3" key="1">
    <citation type="submission" date="2019-03" db="EMBL/GenBank/DDBJ databases">
        <title>Single cell metagenomics reveals metabolic interactions within the superorganism composed of flagellate Streblomastix strix and complex community of Bacteroidetes bacteria on its surface.</title>
        <authorList>
            <person name="Treitli S.C."/>
            <person name="Kolisko M."/>
            <person name="Husnik F."/>
            <person name="Keeling P."/>
            <person name="Hampl V."/>
        </authorList>
    </citation>
    <scope>NUCLEOTIDE SEQUENCE [LARGE SCALE GENOMIC DNA]</scope>
    <source>
        <strain evidence="2">ST1C</strain>
    </source>
</reference>
<feature type="compositionally biased region" description="Polar residues" evidence="1">
    <location>
        <begin position="412"/>
        <end position="429"/>
    </location>
</feature>
<dbReference type="EMBL" id="SNRW01000695">
    <property type="protein sequence ID" value="KAA6399722.1"/>
    <property type="molecule type" value="Genomic_DNA"/>
</dbReference>
<dbReference type="Proteomes" id="UP000324800">
    <property type="component" value="Unassembled WGS sequence"/>
</dbReference>
<sequence length="429" mass="51131">MDIIIKQRIARWKQKNFRSNKCVAERQIAGKSDNEKITEQINRGSGRKYDKMVQSCVCDTKERSRQMEENNRLFRVKHSIKRRTVQNREYLCTKRDTETVRLGNQDRYRKCISSCNCGQQPQQLSGFQVQEQDTQMQKNAICNKTYLIRIHKNNEISYEVPQRNFRNEKFCLQRQLDLSLTNQKATPIISYRDRDQTWIVGLKHLQRQSLLISTQKVEFLGWVINSSDDLIPMTIQRRTEMITILLKWRKISQLQQSKKIKYLSRMISKINFLRLQFKRMGLHIRILNQKKSKNSIDIRLEGLSVDGQKSITRNTLVVKLDQKQQSNKSFNISNRSYSENRYLRRRMEDLIGYIELENEEQKQWKVNKRKLATNLFESEGDCSYLLRDTQARILFKCWQNQQSKDRDRQRGGSLQHQERSSSNSICQVN</sequence>
<evidence type="ECO:0000313" key="2">
    <source>
        <dbReference type="EMBL" id="KAA6399722.1"/>
    </source>
</evidence>
<comment type="caution">
    <text evidence="2">The sequence shown here is derived from an EMBL/GenBank/DDBJ whole genome shotgun (WGS) entry which is preliminary data.</text>
</comment>
<protein>
    <submittedName>
        <fullName evidence="2">Uncharacterized protein</fullName>
    </submittedName>
</protein>
<accession>A0A5J4WYY7</accession>